<feature type="transmembrane region" description="Helical" evidence="1">
    <location>
        <begin position="33"/>
        <end position="51"/>
    </location>
</feature>
<feature type="transmembrane region" description="Helical" evidence="1">
    <location>
        <begin position="58"/>
        <end position="77"/>
    </location>
</feature>
<evidence type="ECO:0000313" key="3">
    <source>
        <dbReference type="Proteomes" id="UP000184447"/>
    </source>
</evidence>
<name>A0A1M5RR00_9CLOT</name>
<evidence type="ECO:0000256" key="1">
    <source>
        <dbReference type="SAM" id="Phobius"/>
    </source>
</evidence>
<feature type="transmembrane region" description="Helical" evidence="1">
    <location>
        <begin position="7"/>
        <end position="27"/>
    </location>
</feature>
<protein>
    <submittedName>
        <fullName evidence="2">Uncharacterized protein</fullName>
    </submittedName>
</protein>
<dbReference type="EMBL" id="FQXM01000003">
    <property type="protein sequence ID" value="SHH28541.1"/>
    <property type="molecule type" value="Genomic_DNA"/>
</dbReference>
<dbReference type="AlphaFoldDB" id="A0A1M5RR00"/>
<dbReference type="Proteomes" id="UP000184447">
    <property type="component" value="Unassembled WGS sequence"/>
</dbReference>
<accession>A0A1M5RR00</accession>
<keyword evidence="1" id="KW-0812">Transmembrane</keyword>
<dbReference type="RefSeq" id="WP_073336977.1">
    <property type="nucleotide sequence ID" value="NZ_FQXM01000003.1"/>
</dbReference>
<sequence length="109" mass="11847">MKNLKNIGILSTIVGMILYNVMGNYFGVSGQKLVMYVGMSICLLILLGLVLMKEFVAAFFSLIIILPVVVMATGMYLDNALVVGVGIILLFILIAVGYKILPNFSNGKR</sequence>
<reference evidence="2 3" key="1">
    <citation type="submission" date="2016-11" db="EMBL/GenBank/DDBJ databases">
        <authorList>
            <person name="Jaros S."/>
            <person name="Januszkiewicz K."/>
            <person name="Wedrychowicz H."/>
        </authorList>
    </citation>
    <scope>NUCLEOTIDE SEQUENCE [LARGE SCALE GENOMIC DNA]</scope>
    <source>
        <strain evidence="2 3">DSM 8605</strain>
    </source>
</reference>
<gene>
    <name evidence="2" type="ORF">SAMN02745207_00662</name>
</gene>
<organism evidence="2 3">
    <name type="scientific">Clostridium grantii DSM 8605</name>
    <dbReference type="NCBI Taxonomy" id="1121316"/>
    <lineage>
        <taxon>Bacteria</taxon>
        <taxon>Bacillati</taxon>
        <taxon>Bacillota</taxon>
        <taxon>Clostridia</taxon>
        <taxon>Eubacteriales</taxon>
        <taxon>Clostridiaceae</taxon>
        <taxon>Clostridium</taxon>
    </lineage>
</organism>
<feature type="transmembrane region" description="Helical" evidence="1">
    <location>
        <begin position="83"/>
        <end position="101"/>
    </location>
</feature>
<dbReference type="STRING" id="1121316.SAMN02745207_00662"/>
<keyword evidence="1" id="KW-0472">Membrane</keyword>
<evidence type="ECO:0000313" key="2">
    <source>
        <dbReference type="EMBL" id="SHH28541.1"/>
    </source>
</evidence>
<keyword evidence="1" id="KW-1133">Transmembrane helix</keyword>
<keyword evidence="3" id="KW-1185">Reference proteome</keyword>
<proteinExistence type="predicted"/>